<gene>
    <name evidence="9" type="ORF">Q8A57_06945</name>
</gene>
<evidence type="ECO:0000256" key="8">
    <source>
        <dbReference type="SAM" id="Phobius"/>
    </source>
</evidence>
<dbReference type="AlphaFoldDB" id="A0AAW8B401"/>
<evidence type="ECO:0000256" key="4">
    <source>
        <dbReference type="ARBA" id="ARBA00022692"/>
    </source>
</evidence>
<dbReference type="RefSeq" id="WP_305170267.1">
    <property type="nucleotide sequence ID" value="NZ_JAUUUU010000003.1"/>
</dbReference>
<dbReference type="Gene3D" id="3.30.420.270">
    <property type="match status" value="1"/>
</dbReference>
<evidence type="ECO:0000313" key="10">
    <source>
        <dbReference type="Proteomes" id="UP001178354"/>
    </source>
</evidence>
<evidence type="ECO:0000256" key="1">
    <source>
        <dbReference type="ARBA" id="ARBA00004162"/>
    </source>
</evidence>
<sequence length="136" mass="15193">MALGRRKITDEPAEIDMTPMLDVVFILLIFFVVTATFVRETGIGLQQTAQTDQPPPKELKLATQTFQIAEDNSIWLEGRRIDIRSVRANVERAHAENPRLQVVIEAHPKARTASFVIISDQAREAGVNDIALTTMP</sequence>
<comment type="subcellular location">
    <subcellularLocation>
        <location evidence="1">Cell membrane</location>
        <topology evidence="1">Single-pass membrane protein</topology>
    </subcellularLocation>
    <subcellularLocation>
        <location evidence="7">Cell membrane</location>
        <topology evidence="7">Single-pass type II membrane protein</topology>
    </subcellularLocation>
</comment>
<keyword evidence="4 7" id="KW-0812">Transmembrane</keyword>
<feature type="transmembrane region" description="Helical" evidence="8">
    <location>
        <begin position="20"/>
        <end position="38"/>
    </location>
</feature>
<protein>
    <submittedName>
        <fullName evidence="9">Biopolymer transporter ExbD</fullName>
    </submittedName>
</protein>
<reference evidence="9" key="2">
    <citation type="submission" date="2023-08" db="EMBL/GenBank/DDBJ databases">
        <authorList>
            <person name="Luo J."/>
        </authorList>
    </citation>
    <scope>NUCLEOTIDE SEQUENCE</scope>
    <source>
        <strain evidence="9">DSM 25064</strain>
    </source>
</reference>
<evidence type="ECO:0000256" key="5">
    <source>
        <dbReference type="ARBA" id="ARBA00022989"/>
    </source>
</evidence>
<organism evidence="9 10">
    <name type="scientific">Porticoccus litoralis</name>
    <dbReference type="NCBI Taxonomy" id="434086"/>
    <lineage>
        <taxon>Bacteria</taxon>
        <taxon>Pseudomonadati</taxon>
        <taxon>Pseudomonadota</taxon>
        <taxon>Gammaproteobacteria</taxon>
        <taxon>Cellvibrionales</taxon>
        <taxon>Porticoccaceae</taxon>
        <taxon>Porticoccus</taxon>
    </lineage>
</organism>
<keyword evidence="7" id="KW-0813">Transport</keyword>
<dbReference type="GO" id="GO:0015031">
    <property type="term" value="P:protein transport"/>
    <property type="evidence" value="ECO:0007669"/>
    <property type="project" value="UniProtKB-KW"/>
</dbReference>
<keyword evidence="10" id="KW-1185">Reference proteome</keyword>
<keyword evidence="7" id="KW-0653">Protein transport</keyword>
<reference evidence="9" key="1">
    <citation type="journal article" date="2010" name="Int. J. Syst. Evol. Microbiol.">
        <title>Porticoccus litoralis gen. nov., sp. nov., a gammaproteobacterium isolated from the Yellow Sea.</title>
        <authorList>
            <person name="Oh H.M."/>
            <person name="Kim H."/>
            <person name="Kim K.M."/>
            <person name="Min G.S."/>
            <person name="Cho J.C."/>
        </authorList>
    </citation>
    <scope>NUCLEOTIDE SEQUENCE</scope>
    <source>
        <strain evidence="9">DSM 25064</strain>
    </source>
</reference>
<comment type="similarity">
    <text evidence="2 7">Belongs to the ExbD/TolR family.</text>
</comment>
<evidence type="ECO:0000256" key="6">
    <source>
        <dbReference type="ARBA" id="ARBA00023136"/>
    </source>
</evidence>
<dbReference type="Proteomes" id="UP001178354">
    <property type="component" value="Unassembled WGS sequence"/>
</dbReference>
<keyword evidence="3" id="KW-1003">Cell membrane</keyword>
<dbReference type="EMBL" id="JAUUUU010000003">
    <property type="protein sequence ID" value="MDP1520696.1"/>
    <property type="molecule type" value="Genomic_DNA"/>
</dbReference>
<dbReference type="GO" id="GO:0005886">
    <property type="term" value="C:plasma membrane"/>
    <property type="evidence" value="ECO:0007669"/>
    <property type="project" value="UniProtKB-SubCell"/>
</dbReference>
<dbReference type="PANTHER" id="PTHR30558:SF13">
    <property type="entry name" value="BIOPOLYMER TRANSPORT PROTEIN EXBD2"/>
    <property type="match status" value="1"/>
</dbReference>
<proteinExistence type="inferred from homology"/>
<dbReference type="PANTHER" id="PTHR30558">
    <property type="entry name" value="EXBD MEMBRANE COMPONENT OF PMF-DRIVEN MACROMOLECULE IMPORT SYSTEM"/>
    <property type="match status" value="1"/>
</dbReference>
<dbReference type="Pfam" id="PF02472">
    <property type="entry name" value="ExbD"/>
    <property type="match status" value="1"/>
</dbReference>
<evidence type="ECO:0000256" key="7">
    <source>
        <dbReference type="RuleBase" id="RU003879"/>
    </source>
</evidence>
<keyword evidence="5 8" id="KW-1133">Transmembrane helix</keyword>
<evidence type="ECO:0000256" key="2">
    <source>
        <dbReference type="ARBA" id="ARBA00005811"/>
    </source>
</evidence>
<accession>A0AAW8B401</accession>
<name>A0AAW8B401_9GAMM</name>
<dbReference type="InterPro" id="IPR003400">
    <property type="entry name" value="ExbD"/>
</dbReference>
<dbReference type="GO" id="GO:0022857">
    <property type="term" value="F:transmembrane transporter activity"/>
    <property type="evidence" value="ECO:0007669"/>
    <property type="project" value="InterPro"/>
</dbReference>
<evidence type="ECO:0000313" key="9">
    <source>
        <dbReference type="EMBL" id="MDP1520696.1"/>
    </source>
</evidence>
<keyword evidence="6 8" id="KW-0472">Membrane</keyword>
<comment type="caution">
    <text evidence="9">The sequence shown here is derived from an EMBL/GenBank/DDBJ whole genome shotgun (WGS) entry which is preliminary data.</text>
</comment>
<evidence type="ECO:0000256" key="3">
    <source>
        <dbReference type="ARBA" id="ARBA00022475"/>
    </source>
</evidence>